<dbReference type="Proteomes" id="UP001168877">
    <property type="component" value="Unassembled WGS sequence"/>
</dbReference>
<comment type="caution">
    <text evidence="7">The sequence shown here is derived from an EMBL/GenBank/DDBJ whole genome shotgun (WGS) entry which is preliminary data.</text>
</comment>
<protein>
    <recommendedName>
        <fullName evidence="5">Flavin-containing monooxygenase</fullName>
        <ecNumber evidence="5">1.-.-.-</ecNumber>
    </recommendedName>
</protein>
<dbReference type="AlphaFoldDB" id="A0AA39VLF5"/>
<dbReference type="EC" id="1.-.-.-" evidence="5"/>
<keyword evidence="3 5" id="KW-0274">FAD</keyword>
<keyword evidence="5" id="KW-0503">Monooxygenase</keyword>
<dbReference type="FunFam" id="3.50.50.60:FF:000169">
    <property type="entry name" value="Flavin-containing monooxygenase"/>
    <property type="match status" value="1"/>
</dbReference>
<dbReference type="EMBL" id="JAUESC010000384">
    <property type="protein sequence ID" value="KAK0582898.1"/>
    <property type="molecule type" value="Genomic_DNA"/>
</dbReference>
<keyword evidence="6" id="KW-0472">Membrane</keyword>
<evidence type="ECO:0000256" key="5">
    <source>
        <dbReference type="RuleBase" id="RU361177"/>
    </source>
</evidence>
<dbReference type="InterPro" id="IPR036188">
    <property type="entry name" value="FAD/NAD-bd_sf"/>
</dbReference>
<evidence type="ECO:0000256" key="3">
    <source>
        <dbReference type="ARBA" id="ARBA00022827"/>
    </source>
</evidence>
<dbReference type="GO" id="GO:0050660">
    <property type="term" value="F:flavin adenine dinucleotide binding"/>
    <property type="evidence" value="ECO:0007669"/>
    <property type="project" value="InterPro"/>
</dbReference>
<proteinExistence type="inferred from homology"/>
<comment type="similarity">
    <text evidence="1 5">Belongs to the FMO family.</text>
</comment>
<dbReference type="PANTHER" id="PTHR23023">
    <property type="entry name" value="DIMETHYLANILINE MONOOXYGENASE"/>
    <property type="match status" value="1"/>
</dbReference>
<name>A0AA39VLF5_ACESA</name>
<organism evidence="7 8">
    <name type="scientific">Acer saccharum</name>
    <name type="common">Sugar maple</name>
    <dbReference type="NCBI Taxonomy" id="4024"/>
    <lineage>
        <taxon>Eukaryota</taxon>
        <taxon>Viridiplantae</taxon>
        <taxon>Streptophyta</taxon>
        <taxon>Embryophyta</taxon>
        <taxon>Tracheophyta</taxon>
        <taxon>Spermatophyta</taxon>
        <taxon>Magnoliopsida</taxon>
        <taxon>eudicotyledons</taxon>
        <taxon>Gunneridae</taxon>
        <taxon>Pentapetalae</taxon>
        <taxon>rosids</taxon>
        <taxon>malvids</taxon>
        <taxon>Sapindales</taxon>
        <taxon>Sapindaceae</taxon>
        <taxon>Hippocastanoideae</taxon>
        <taxon>Acereae</taxon>
        <taxon>Acer</taxon>
    </lineage>
</organism>
<keyword evidence="2 5" id="KW-0285">Flavoprotein</keyword>
<evidence type="ECO:0000256" key="2">
    <source>
        <dbReference type="ARBA" id="ARBA00022630"/>
    </source>
</evidence>
<accession>A0AA39VLF5</accession>
<keyword evidence="6" id="KW-0812">Transmembrane</keyword>
<reference evidence="7" key="1">
    <citation type="journal article" date="2022" name="Plant J.">
        <title>Strategies of tolerance reflected in two North American maple genomes.</title>
        <authorList>
            <person name="McEvoy S.L."/>
            <person name="Sezen U.U."/>
            <person name="Trouern-Trend A."/>
            <person name="McMahon S.M."/>
            <person name="Schaberg P.G."/>
            <person name="Yang J."/>
            <person name="Wegrzyn J.L."/>
            <person name="Swenson N.G."/>
        </authorList>
    </citation>
    <scope>NUCLEOTIDE SEQUENCE</scope>
    <source>
        <strain evidence="7">NS2018</strain>
    </source>
</reference>
<feature type="transmembrane region" description="Helical" evidence="6">
    <location>
        <begin position="305"/>
        <end position="322"/>
    </location>
</feature>
<comment type="cofactor">
    <cofactor evidence="5">
        <name>FAD</name>
        <dbReference type="ChEBI" id="CHEBI:57692"/>
    </cofactor>
</comment>
<sequence length="776" mass="87731">MEKKKQIGIIGAGVSGLLACKYMLSKGFDPIVFEARSDVGGVWIKTIESTKLQTPKTIYQFSDFPWPSSVTENFPAQHKVFDYIQSYAQHFDLIKHIRFNTKVVGIEYEGLSDKEIQSYSFWNGNGQPFSFKGKWKIVVDNTGNNSTKVHKVDFVILCVGRYCDVPNIPEFPPKKGPEAFHGKVIHSMDYAAMDYESAANFVKGKQVIVVGFQKSALGIAMECSAANGLKNPCTVLYRTEQWNVPANLPWGLPLTCLCLNRFSELLVHKPGEGFLLSLLATMLSPLVLLLLISNTIVAAMEMKQIGIVGAGISGLVAGKYMLSKGYDPIVFEARSSVGGVWIKTFETTKLQTPKPLYQFSDFHWPSSVTEDFPTQHQVFDYIQSYTQHFDLLKHIRFNTKVYKVDFVILCVGRFSDVPNIPEFPPKKGPEAFHGKVIHLMDNAAMDYESAANSVEGKLVTVVGLQKSALDIAMECTTANNGLRNPCTVLYKSEHWNVPDYFPWGFPLAFLYMNRFSELLVHKPGEGFLLNLLATMLSPLRWGFSKFVESDIKKKHRLAKYGMVPKHSFLEEISSCLIATVPEKFFDKVEEGSIILKKSQSFCFCEEGILVDGETTPLKTDLVILATGFRGDKKLKDIFVSQTFQDYIAGSPSETLPLYREMIHPRIPQLAVIGFLESISNVFTSEMRVRWLGELLDGAFKVPSIKEMENDMVEWDRYMKRYSNGYYRRSCIGALHIWYNDQLCKDMGWNPKRKNGIFNELFEPYGPLDYVTPSTNN</sequence>
<dbReference type="GO" id="GO:0004499">
    <property type="term" value="F:N,N-dimethylaniline monooxygenase activity"/>
    <property type="evidence" value="ECO:0007669"/>
    <property type="project" value="InterPro"/>
</dbReference>
<reference evidence="7" key="2">
    <citation type="submission" date="2023-06" db="EMBL/GenBank/DDBJ databases">
        <authorList>
            <person name="Swenson N.G."/>
            <person name="Wegrzyn J.L."/>
            <person name="Mcevoy S.L."/>
        </authorList>
    </citation>
    <scope>NUCLEOTIDE SEQUENCE</scope>
    <source>
        <strain evidence="7">NS2018</strain>
        <tissue evidence="7">Leaf</tissue>
    </source>
</reference>
<keyword evidence="4 5" id="KW-0560">Oxidoreductase</keyword>
<dbReference type="SUPFAM" id="SSF51905">
    <property type="entry name" value="FAD/NAD(P)-binding domain"/>
    <property type="match status" value="3"/>
</dbReference>
<keyword evidence="8" id="KW-1185">Reference proteome</keyword>
<dbReference type="InterPro" id="IPR050346">
    <property type="entry name" value="FMO-like"/>
</dbReference>
<dbReference type="PROSITE" id="PS51257">
    <property type="entry name" value="PROKAR_LIPOPROTEIN"/>
    <property type="match status" value="1"/>
</dbReference>
<dbReference type="FunFam" id="3.50.50.60:FF:000170">
    <property type="entry name" value="Flavin-containing monooxygenase"/>
    <property type="match status" value="1"/>
</dbReference>
<evidence type="ECO:0000313" key="7">
    <source>
        <dbReference type="EMBL" id="KAK0582898.1"/>
    </source>
</evidence>
<evidence type="ECO:0000256" key="4">
    <source>
        <dbReference type="ARBA" id="ARBA00023002"/>
    </source>
</evidence>
<dbReference type="Gene3D" id="3.50.50.60">
    <property type="entry name" value="FAD/NAD(P)-binding domain"/>
    <property type="match status" value="3"/>
</dbReference>
<dbReference type="Pfam" id="PF00743">
    <property type="entry name" value="FMO-like"/>
    <property type="match status" value="3"/>
</dbReference>
<gene>
    <name evidence="7" type="ORF">LWI29_030925</name>
</gene>
<keyword evidence="6" id="KW-1133">Transmembrane helix</keyword>
<dbReference type="InterPro" id="IPR020946">
    <property type="entry name" value="Flavin_mOase-like"/>
</dbReference>
<dbReference type="PRINTS" id="PR00419">
    <property type="entry name" value="ADXRDTASE"/>
</dbReference>
<dbReference type="GO" id="GO:0050661">
    <property type="term" value="F:NADP binding"/>
    <property type="evidence" value="ECO:0007669"/>
    <property type="project" value="InterPro"/>
</dbReference>
<evidence type="ECO:0000313" key="8">
    <source>
        <dbReference type="Proteomes" id="UP001168877"/>
    </source>
</evidence>
<evidence type="ECO:0000256" key="6">
    <source>
        <dbReference type="SAM" id="Phobius"/>
    </source>
</evidence>
<evidence type="ECO:0000256" key="1">
    <source>
        <dbReference type="ARBA" id="ARBA00009183"/>
    </source>
</evidence>
<feature type="transmembrane region" description="Helical" evidence="6">
    <location>
        <begin position="273"/>
        <end position="293"/>
    </location>
</feature>